<protein>
    <submittedName>
        <fullName evidence="2">Uncharacterized protein</fullName>
    </submittedName>
</protein>
<feature type="region of interest" description="Disordered" evidence="1">
    <location>
        <begin position="1"/>
        <end position="35"/>
    </location>
</feature>
<name>A0A4C1SPE4_EUMVA</name>
<comment type="caution">
    <text evidence="2">The sequence shown here is derived from an EMBL/GenBank/DDBJ whole genome shotgun (WGS) entry which is preliminary data.</text>
</comment>
<reference evidence="2 3" key="1">
    <citation type="journal article" date="2019" name="Commun. Biol.">
        <title>The bagworm genome reveals a unique fibroin gene that provides high tensile strength.</title>
        <authorList>
            <person name="Kono N."/>
            <person name="Nakamura H."/>
            <person name="Ohtoshi R."/>
            <person name="Tomita M."/>
            <person name="Numata K."/>
            <person name="Arakawa K."/>
        </authorList>
    </citation>
    <scope>NUCLEOTIDE SEQUENCE [LARGE SCALE GENOMIC DNA]</scope>
</reference>
<accession>A0A4C1SPE4</accession>
<dbReference type="AlphaFoldDB" id="A0A4C1SPE4"/>
<organism evidence="2 3">
    <name type="scientific">Eumeta variegata</name>
    <name type="common">Bagworm moth</name>
    <name type="synonym">Eumeta japonica</name>
    <dbReference type="NCBI Taxonomy" id="151549"/>
    <lineage>
        <taxon>Eukaryota</taxon>
        <taxon>Metazoa</taxon>
        <taxon>Ecdysozoa</taxon>
        <taxon>Arthropoda</taxon>
        <taxon>Hexapoda</taxon>
        <taxon>Insecta</taxon>
        <taxon>Pterygota</taxon>
        <taxon>Neoptera</taxon>
        <taxon>Endopterygota</taxon>
        <taxon>Lepidoptera</taxon>
        <taxon>Glossata</taxon>
        <taxon>Ditrysia</taxon>
        <taxon>Tineoidea</taxon>
        <taxon>Psychidae</taxon>
        <taxon>Oiketicinae</taxon>
        <taxon>Eumeta</taxon>
    </lineage>
</organism>
<evidence type="ECO:0000313" key="3">
    <source>
        <dbReference type="Proteomes" id="UP000299102"/>
    </source>
</evidence>
<evidence type="ECO:0000256" key="1">
    <source>
        <dbReference type="SAM" id="MobiDB-lite"/>
    </source>
</evidence>
<feature type="region of interest" description="Disordered" evidence="1">
    <location>
        <begin position="255"/>
        <end position="301"/>
    </location>
</feature>
<dbReference type="Proteomes" id="UP000299102">
    <property type="component" value="Unassembled WGS sequence"/>
</dbReference>
<keyword evidence="3" id="KW-1185">Reference proteome</keyword>
<proteinExistence type="predicted"/>
<dbReference type="EMBL" id="BGZK01000012">
    <property type="protein sequence ID" value="GBP04103.1"/>
    <property type="molecule type" value="Genomic_DNA"/>
</dbReference>
<feature type="compositionally biased region" description="Low complexity" evidence="1">
    <location>
        <begin position="274"/>
        <end position="292"/>
    </location>
</feature>
<gene>
    <name evidence="2" type="ORF">EVAR_74840_1</name>
</gene>
<evidence type="ECO:0000313" key="2">
    <source>
        <dbReference type="EMBL" id="GBP04103.1"/>
    </source>
</evidence>
<sequence>MAYPHLRPTRPERSNPHATSGRGREGARAARGKRHCHGTEHIELLPSGAGARRAEAARAAASLRRVPLFLPARRYGGGGSRSRVGSGAPCITARRFRKAARRRPVLRCSATTPLEIRRGPPAARRPPSALARRPSLRLSRDFTYFTFAPRRVRVRFLYIRSPTGRAAGGHLRRVTAGAGSPLTRGEMTRVHRSHYRTVTIDAPSRSRLHLRPSLRLRLRIFVFYVEEKLDADVRSFENRKRGRVGAGASRVAAARAGLGDANSRSDPPWGSAGGAAVAAADTAPTVTRPDPAYRAPESRSK</sequence>